<dbReference type="EMBL" id="PVTI01000014">
    <property type="protein sequence ID" value="PRY57985.1"/>
    <property type="molecule type" value="Genomic_DNA"/>
</dbReference>
<name>A0A2T0UJ70_9MICO</name>
<dbReference type="GO" id="GO:0015267">
    <property type="term" value="F:channel activity"/>
    <property type="evidence" value="ECO:0007669"/>
    <property type="project" value="InterPro"/>
</dbReference>
<evidence type="ECO:0000256" key="2">
    <source>
        <dbReference type="ARBA" id="ARBA00022448"/>
    </source>
</evidence>
<dbReference type="InterPro" id="IPR000425">
    <property type="entry name" value="MIP"/>
</dbReference>
<feature type="transmembrane region" description="Helical" evidence="7">
    <location>
        <begin position="43"/>
        <end position="68"/>
    </location>
</feature>
<accession>A0A2T0UJ70</accession>
<comment type="similarity">
    <text evidence="6">Belongs to the MIP/aquaporin (TC 1.A.8) family.</text>
</comment>
<dbReference type="AlphaFoldDB" id="A0A2T0UJ70"/>
<evidence type="ECO:0000313" key="8">
    <source>
        <dbReference type="EMBL" id="PRY57985.1"/>
    </source>
</evidence>
<evidence type="ECO:0000256" key="1">
    <source>
        <dbReference type="ARBA" id="ARBA00004141"/>
    </source>
</evidence>
<dbReference type="PANTHER" id="PTHR45724:SF13">
    <property type="entry name" value="AQUAPORIN NIP1-1-RELATED"/>
    <property type="match status" value="1"/>
</dbReference>
<dbReference type="Proteomes" id="UP000237822">
    <property type="component" value="Unassembled WGS sequence"/>
</dbReference>
<dbReference type="GO" id="GO:0016020">
    <property type="term" value="C:membrane"/>
    <property type="evidence" value="ECO:0007669"/>
    <property type="project" value="UniProtKB-SubCell"/>
</dbReference>
<dbReference type="SUPFAM" id="SSF81338">
    <property type="entry name" value="Aquaporin-like"/>
    <property type="match status" value="1"/>
</dbReference>
<dbReference type="PANTHER" id="PTHR45724">
    <property type="entry name" value="AQUAPORIN NIP2-1"/>
    <property type="match status" value="1"/>
</dbReference>
<comment type="caution">
    <text evidence="8">The sequence shown here is derived from an EMBL/GenBank/DDBJ whole genome shotgun (WGS) entry which is preliminary data.</text>
</comment>
<feature type="transmembrane region" description="Helical" evidence="7">
    <location>
        <begin position="197"/>
        <end position="219"/>
    </location>
</feature>
<evidence type="ECO:0000256" key="5">
    <source>
        <dbReference type="ARBA" id="ARBA00023136"/>
    </source>
</evidence>
<protein>
    <submittedName>
        <fullName evidence="8">Glycerol uptake facilitator-like aquaporin</fullName>
    </submittedName>
</protein>
<dbReference type="Gene3D" id="1.20.1080.10">
    <property type="entry name" value="Glycerol uptake facilitator protein"/>
    <property type="match status" value="1"/>
</dbReference>
<dbReference type="PROSITE" id="PS00221">
    <property type="entry name" value="MIP"/>
    <property type="match status" value="1"/>
</dbReference>
<comment type="subcellular location">
    <subcellularLocation>
        <location evidence="1">Membrane</location>
        <topology evidence="1">Multi-pass membrane protein</topology>
    </subcellularLocation>
</comment>
<dbReference type="PRINTS" id="PR00783">
    <property type="entry name" value="MINTRINSICP"/>
</dbReference>
<gene>
    <name evidence="8" type="ORF">BCF74_11414</name>
</gene>
<feature type="transmembrane region" description="Helical" evidence="7">
    <location>
        <begin position="128"/>
        <end position="146"/>
    </location>
</feature>
<evidence type="ECO:0000256" key="7">
    <source>
        <dbReference type="SAM" id="Phobius"/>
    </source>
</evidence>
<evidence type="ECO:0000313" key="9">
    <source>
        <dbReference type="Proteomes" id="UP000237822"/>
    </source>
</evidence>
<dbReference type="InterPro" id="IPR023271">
    <property type="entry name" value="Aquaporin-like"/>
</dbReference>
<keyword evidence="2 6" id="KW-0813">Transport</keyword>
<keyword evidence="5 7" id="KW-0472">Membrane</keyword>
<keyword evidence="3 6" id="KW-0812">Transmembrane</keyword>
<proteinExistence type="inferred from homology"/>
<reference evidence="8 9" key="1">
    <citation type="submission" date="2018-03" db="EMBL/GenBank/DDBJ databases">
        <title>Genomic Encyclopedia of Archaeal and Bacterial Type Strains, Phase II (KMG-II): from individual species to whole genera.</title>
        <authorList>
            <person name="Goeker M."/>
        </authorList>
    </citation>
    <scope>NUCLEOTIDE SEQUENCE [LARGE SCALE GENOMIC DNA]</scope>
    <source>
        <strain evidence="8 9">ATCC BAA-1496</strain>
    </source>
</reference>
<keyword evidence="9" id="KW-1185">Reference proteome</keyword>
<evidence type="ECO:0000256" key="3">
    <source>
        <dbReference type="ARBA" id="ARBA00022692"/>
    </source>
</evidence>
<dbReference type="InterPro" id="IPR034294">
    <property type="entry name" value="Aquaporin_transptr"/>
</dbReference>
<organism evidence="8 9">
    <name type="scientific">Knoellia remsis</name>
    <dbReference type="NCBI Taxonomy" id="407159"/>
    <lineage>
        <taxon>Bacteria</taxon>
        <taxon>Bacillati</taxon>
        <taxon>Actinomycetota</taxon>
        <taxon>Actinomycetes</taxon>
        <taxon>Micrococcales</taxon>
        <taxon>Intrasporangiaceae</taxon>
        <taxon>Knoellia</taxon>
    </lineage>
</organism>
<evidence type="ECO:0000256" key="4">
    <source>
        <dbReference type="ARBA" id="ARBA00022989"/>
    </source>
</evidence>
<keyword evidence="4 7" id="KW-1133">Transmembrane helix</keyword>
<dbReference type="InterPro" id="IPR022357">
    <property type="entry name" value="MIP_CS"/>
</dbReference>
<feature type="transmembrane region" description="Helical" evidence="7">
    <location>
        <begin position="158"/>
        <end position="185"/>
    </location>
</feature>
<feature type="transmembrane region" description="Helical" evidence="7">
    <location>
        <begin position="6"/>
        <end position="31"/>
    </location>
</feature>
<sequence length="226" mass="23211">MLPVTVLSRALAAELVGTGGLLAAVVGSGIMAQRLTDDIGLQLLANALASVAALAVLITVLAPVSGAHLNPAVSLAQAARRDLPWPHLPAYAVAQVAGGVLGVVIAKLMFDLAPLQLATTQRPGAGRWLSEVVATVGLVLVVGYVSRGRRDHLAPGLVALWILAAYWFTSSTSFANPAVTIARMFSDSFAGIAPESVLPFVLAQVTGTLVGLAGIHLFVLEPQEAS</sequence>
<evidence type="ECO:0000256" key="6">
    <source>
        <dbReference type="RuleBase" id="RU000477"/>
    </source>
</evidence>
<dbReference type="Pfam" id="PF00230">
    <property type="entry name" value="MIP"/>
    <property type="match status" value="1"/>
</dbReference>